<organism evidence="1 2">
    <name type="scientific">Gossypium barbadense</name>
    <name type="common">Sea Island cotton</name>
    <name type="synonym">Hibiscus barbadensis</name>
    <dbReference type="NCBI Taxonomy" id="3634"/>
    <lineage>
        <taxon>Eukaryota</taxon>
        <taxon>Viridiplantae</taxon>
        <taxon>Streptophyta</taxon>
        <taxon>Embryophyta</taxon>
        <taxon>Tracheophyta</taxon>
        <taxon>Spermatophyta</taxon>
        <taxon>Magnoliopsida</taxon>
        <taxon>eudicotyledons</taxon>
        <taxon>Gunneridae</taxon>
        <taxon>Pentapetalae</taxon>
        <taxon>rosids</taxon>
        <taxon>malvids</taxon>
        <taxon>Malvales</taxon>
        <taxon>Malvaceae</taxon>
        <taxon>Malvoideae</taxon>
        <taxon>Gossypium</taxon>
    </lineage>
</organism>
<protein>
    <submittedName>
        <fullName evidence="1">Uncharacterized protein</fullName>
    </submittedName>
</protein>
<name>A0A2P5Y5G4_GOSBA</name>
<evidence type="ECO:0000313" key="1">
    <source>
        <dbReference type="EMBL" id="PPS10801.1"/>
    </source>
</evidence>
<reference evidence="1 2" key="1">
    <citation type="submission" date="2015-01" db="EMBL/GenBank/DDBJ databases">
        <title>Genome of allotetraploid Gossypium barbadense reveals genomic plasticity and fiber elongation in cotton evolution.</title>
        <authorList>
            <person name="Chen X."/>
            <person name="Liu X."/>
            <person name="Zhao B."/>
            <person name="Zheng H."/>
            <person name="Hu Y."/>
            <person name="Lu G."/>
            <person name="Yang C."/>
            <person name="Chen J."/>
            <person name="Shan C."/>
            <person name="Zhang L."/>
            <person name="Zhou Y."/>
            <person name="Wang L."/>
            <person name="Guo W."/>
            <person name="Bai Y."/>
            <person name="Ruan J."/>
            <person name="Shangguan X."/>
            <person name="Mao Y."/>
            <person name="Jiang J."/>
            <person name="Zhu Y."/>
            <person name="Lei J."/>
            <person name="Kang H."/>
            <person name="Chen S."/>
            <person name="He X."/>
            <person name="Wang R."/>
            <person name="Wang Y."/>
            <person name="Chen J."/>
            <person name="Wang L."/>
            <person name="Yu S."/>
            <person name="Wang B."/>
            <person name="Wei J."/>
            <person name="Song S."/>
            <person name="Lu X."/>
            <person name="Gao Z."/>
            <person name="Gu W."/>
            <person name="Deng X."/>
            <person name="Ma D."/>
            <person name="Wang S."/>
            <person name="Liang W."/>
            <person name="Fang L."/>
            <person name="Cai C."/>
            <person name="Zhu X."/>
            <person name="Zhou B."/>
            <person name="Zhang Y."/>
            <person name="Chen Z."/>
            <person name="Xu S."/>
            <person name="Zhu R."/>
            <person name="Wang S."/>
            <person name="Zhang T."/>
            <person name="Zhao G."/>
        </authorList>
    </citation>
    <scope>NUCLEOTIDE SEQUENCE [LARGE SCALE GENOMIC DNA]</scope>
    <source>
        <strain evidence="2">cv. Xinhai21</strain>
        <tissue evidence="1">Leaf</tissue>
    </source>
</reference>
<dbReference type="Proteomes" id="UP000239757">
    <property type="component" value="Unassembled WGS sequence"/>
</dbReference>
<sequence>MYLGGNRKFDRFGHLQNLYSSSSVANDTNMGMDVTTVASLEKNNVAEPTKAFWLWMLVVWKYQRNPRTRQNLDKETTKNDVVIPNRIKTTEERAAVVDLSESMMELNSEVINPRKHSAIVFKEIEASNIVKPNGQVDSTERGKGIFRKG</sequence>
<evidence type="ECO:0000313" key="2">
    <source>
        <dbReference type="Proteomes" id="UP000239757"/>
    </source>
</evidence>
<proteinExistence type="predicted"/>
<gene>
    <name evidence="1" type="ORF">GOBAR_AA09853</name>
</gene>
<accession>A0A2P5Y5G4</accession>
<dbReference type="AlphaFoldDB" id="A0A2P5Y5G4"/>
<dbReference type="EMBL" id="KZ663679">
    <property type="protein sequence ID" value="PPS10801.1"/>
    <property type="molecule type" value="Genomic_DNA"/>
</dbReference>